<feature type="transmembrane region" description="Helical" evidence="6">
    <location>
        <begin position="165"/>
        <end position="186"/>
    </location>
</feature>
<proteinExistence type="predicted"/>
<dbReference type="PANTHER" id="PTHR30250">
    <property type="entry name" value="PST FAMILY PREDICTED COLANIC ACID TRANSPORTER"/>
    <property type="match status" value="1"/>
</dbReference>
<feature type="transmembrane region" description="Helical" evidence="6">
    <location>
        <begin position="135"/>
        <end position="158"/>
    </location>
</feature>
<dbReference type="AlphaFoldDB" id="A0A0G3XMG2"/>
<evidence type="ECO:0000256" key="6">
    <source>
        <dbReference type="SAM" id="Phobius"/>
    </source>
</evidence>
<evidence type="ECO:0000256" key="2">
    <source>
        <dbReference type="ARBA" id="ARBA00022475"/>
    </source>
</evidence>
<dbReference type="Pfam" id="PF01943">
    <property type="entry name" value="Polysacc_synt"/>
    <property type="match status" value="1"/>
</dbReference>
<keyword evidence="5 6" id="KW-0472">Membrane</keyword>
<dbReference type="InterPro" id="IPR002797">
    <property type="entry name" value="Polysacc_synth"/>
</dbReference>
<reference evidence="7 8" key="1">
    <citation type="submission" date="2015-06" db="EMBL/GenBank/DDBJ databases">
        <authorList>
            <person name="Zeng Y."/>
            <person name="Huang Y."/>
        </authorList>
    </citation>
    <scope>NUCLEOTIDE SEQUENCE [LARGE SCALE GENOMIC DNA]</scope>
    <source>
        <strain evidence="7 8">PQ-2</strain>
    </source>
</reference>
<dbReference type="EMBL" id="CP011770">
    <property type="protein sequence ID" value="AKM11648.1"/>
    <property type="molecule type" value="Genomic_DNA"/>
</dbReference>
<dbReference type="STRING" id="1348774.AB433_07955"/>
<accession>A0A0G3XMG2</accession>
<sequence length="440" mass="47186">MANRAETSPQNRSLMGRMVANLAWLIAGKGFGAVCSLVYLAILTRTLGLKDFGHFALIFGTSQALIAICGFETWRVVVRYGAEHVHAKNWDAFGRLSMLAGVLDVVGALFGTLVAYLAFYQFADMLELNPALVDMGFWFNVAAVWALVSAPTGVVRALDRFDLAVYVEALVPLGRLAAAVGIWLTGPSLVKFFIAWALIDLLEAAVYWIIARWLCPQAIRFKNLRSIGQTKQENTGVVRFFGVTYASASLNALYRHGPLLAVGYFVGTSSAGLYRLAHQLAQGLAKLSTLLTRAAYAEIARARVASDIAAFRKLVVQTTRLAGLGGLLVVAVVFVAGRFLLELIAGESFGAAYVALVPLTIAASFELASVAFEPVLHSTNRARLALRAHFAIVVATSAMLLLLAPTYGSSGAAWSVAIGGLVGYLVMGGMTLYAIRRLES</sequence>
<protein>
    <submittedName>
        <fullName evidence="7">Polysaccharide biosynthesis family protein</fullName>
    </submittedName>
</protein>
<keyword evidence="3 6" id="KW-0812">Transmembrane</keyword>
<evidence type="ECO:0000256" key="5">
    <source>
        <dbReference type="ARBA" id="ARBA00023136"/>
    </source>
</evidence>
<feature type="transmembrane region" description="Helical" evidence="6">
    <location>
        <begin position="384"/>
        <end position="407"/>
    </location>
</feature>
<dbReference type="KEGG" id="cna:AB433_07955"/>
<gene>
    <name evidence="7" type="ORF">AB433_07955</name>
</gene>
<evidence type="ECO:0000256" key="4">
    <source>
        <dbReference type="ARBA" id="ARBA00022989"/>
    </source>
</evidence>
<feature type="transmembrane region" description="Helical" evidence="6">
    <location>
        <begin position="98"/>
        <end position="123"/>
    </location>
</feature>
<evidence type="ECO:0000313" key="8">
    <source>
        <dbReference type="Proteomes" id="UP000035287"/>
    </source>
</evidence>
<keyword evidence="4 6" id="KW-1133">Transmembrane helix</keyword>
<dbReference type="OrthoDB" id="493991at2"/>
<feature type="transmembrane region" description="Helical" evidence="6">
    <location>
        <begin position="192"/>
        <end position="215"/>
    </location>
</feature>
<feature type="transmembrane region" description="Helical" evidence="6">
    <location>
        <begin position="353"/>
        <end position="372"/>
    </location>
</feature>
<feature type="transmembrane region" description="Helical" evidence="6">
    <location>
        <begin position="413"/>
        <end position="435"/>
    </location>
</feature>
<feature type="transmembrane region" description="Helical" evidence="6">
    <location>
        <begin position="21"/>
        <end position="42"/>
    </location>
</feature>
<dbReference type="PATRIC" id="fig|1348774.3.peg.1667"/>
<dbReference type="InterPro" id="IPR050833">
    <property type="entry name" value="Poly_Biosynth_Transport"/>
</dbReference>
<dbReference type="GO" id="GO:0005886">
    <property type="term" value="C:plasma membrane"/>
    <property type="evidence" value="ECO:0007669"/>
    <property type="project" value="UniProtKB-SubCell"/>
</dbReference>
<organism evidence="7 8">
    <name type="scientific">Croceicoccus naphthovorans</name>
    <dbReference type="NCBI Taxonomy" id="1348774"/>
    <lineage>
        <taxon>Bacteria</taxon>
        <taxon>Pseudomonadati</taxon>
        <taxon>Pseudomonadota</taxon>
        <taxon>Alphaproteobacteria</taxon>
        <taxon>Sphingomonadales</taxon>
        <taxon>Erythrobacteraceae</taxon>
        <taxon>Croceicoccus</taxon>
    </lineage>
</organism>
<evidence type="ECO:0000313" key="7">
    <source>
        <dbReference type="EMBL" id="AKM11648.1"/>
    </source>
</evidence>
<feature type="transmembrane region" description="Helical" evidence="6">
    <location>
        <begin position="321"/>
        <end position="341"/>
    </location>
</feature>
<evidence type="ECO:0000256" key="3">
    <source>
        <dbReference type="ARBA" id="ARBA00022692"/>
    </source>
</evidence>
<feature type="transmembrane region" description="Helical" evidence="6">
    <location>
        <begin position="54"/>
        <end position="77"/>
    </location>
</feature>
<evidence type="ECO:0000256" key="1">
    <source>
        <dbReference type="ARBA" id="ARBA00004651"/>
    </source>
</evidence>
<comment type="subcellular location">
    <subcellularLocation>
        <location evidence="1">Cell membrane</location>
        <topology evidence="1">Multi-pass membrane protein</topology>
    </subcellularLocation>
</comment>
<dbReference type="PANTHER" id="PTHR30250:SF31">
    <property type="entry name" value="INNER MEMBRANE PROTEIN YGHQ"/>
    <property type="match status" value="1"/>
</dbReference>
<keyword evidence="2" id="KW-1003">Cell membrane</keyword>
<name>A0A0G3XMG2_9SPHN</name>
<dbReference type="Proteomes" id="UP000035287">
    <property type="component" value="Chromosome"/>
</dbReference>
<keyword evidence="8" id="KW-1185">Reference proteome</keyword>